<dbReference type="Proteomes" id="UP000887159">
    <property type="component" value="Unassembled WGS sequence"/>
</dbReference>
<evidence type="ECO:0000256" key="1">
    <source>
        <dbReference type="SAM" id="MobiDB-lite"/>
    </source>
</evidence>
<comment type="caution">
    <text evidence="2">The sequence shown here is derived from an EMBL/GenBank/DDBJ whole genome shotgun (WGS) entry which is preliminary data.</text>
</comment>
<name>A0A8X6RVQ9_TRICX</name>
<reference evidence="2" key="1">
    <citation type="submission" date="2020-08" db="EMBL/GenBank/DDBJ databases">
        <title>Multicomponent nature underlies the extraordinary mechanical properties of spider dragline silk.</title>
        <authorList>
            <person name="Kono N."/>
            <person name="Nakamura H."/>
            <person name="Mori M."/>
            <person name="Yoshida Y."/>
            <person name="Ohtoshi R."/>
            <person name="Malay A.D."/>
            <person name="Moran D.A.P."/>
            <person name="Tomita M."/>
            <person name="Numata K."/>
            <person name="Arakawa K."/>
        </authorList>
    </citation>
    <scope>NUCLEOTIDE SEQUENCE</scope>
</reference>
<evidence type="ECO:0000313" key="3">
    <source>
        <dbReference type="Proteomes" id="UP000887159"/>
    </source>
</evidence>
<feature type="compositionally biased region" description="Basic and acidic residues" evidence="1">
    <location>
        <begin position="18"/>
        <end position="27"/>
    </location>
</feature>
<protein>
    <submittedName>
        <fullName evidence="2">Uncharacterized protein</fullName>
    </submittedName>
</protein>
<gene>
    <name evidence="2" type="ORF">TNCV_258131</name>
</gene>
<proteinExistence type="predicted"/>
<keyword evidence="3" id="KW-1185">Reference proteome</keyword>
<feature type="compositionally biased region" description="Basic and acidic residues" evidence="1">
    <location>
        <begin position="38"/>
        <end position="47"/>
    </location>
</feature>
<dbReference type="EMBL" id="BMAU01021215">
    <property type="protein sequence ID" value="GFX99774.1"/>
    <property type="molecule type" value="Genomic_DNA"/>
</dbReference>
<feature type="region of interest" description="Disordered" evidence="1">
    <location>
        <begin position="1"/>
        <end position="138"/>
    </location>
</feature>
<sequence>MEGHEVNAEGATGGGEPENVHTGHEVNAEGATGGGEPENVHTGHEVNAEGATGGGEPENVHTGGSSGSSNILKDVAVSTEDDLDEYNPRAKFANTSDDISPGECVGVSSESAIKSDDSESSPAGPPPSPELDENEEIPLGENDSDQLQLLAGVHATWCASKRRVQVPALVSSSSLDRGSKLRGPSPIDLLLHYSVMAKSCGREIASGLISAESSFFSRLFYH</sequence>
<organism evidence="2 3">
    <name type="scientific">Trichonephila clavipes</name>
    <name type="common">Golden silk orbweaver</name>
    <name type="synonym">Nephila clavipes</name>
    <dbReference type="NCBI Taxonomy" id="2585209"/>
    <lineage>
        <taxon>Eukaryota</taxon>
        <taxon>Metazoa</taxon>
        <taxon>Ecdysozoa</taxon>
        <taxon>Arthropoda</taxon>
        <taxon>Chelicerata</taxon>
        <taxon>Arachnida</taxon>
        <taxon>Araneae</taxon>
        <taxon>Araneomorphae</taxon>
        <taxon>Entelegynae</taxon>
        <taxon>Araneoidea</taxon>
        <taxon>Nephilidae</taxon>
        <taxon>Trichonephila</taxon>
    </lineage>
</organism>
<evidence type="ECO:0000313" key="2">
    <source>
        <dbReference type="EMBL" id="GFX99774.1"/>
    </source>
</evidence>
<accession>A0A8X6RVQ9</accession>
<dbReference type="AlphaFoldDB" id="A0A8X6RVQ9"/>